<sequence length="168" mass="18873">MVKKAALLGQGKLSAKAEFILTQLEEGKKIKEIAKILGCTVQNVYNYIRVSGQYVKKGVSAQHAVIVAKKHIDFADQLLKVAREADILLEALKLKEDDKSQDRLVRVLGEIRNQVTIWHNIRKDLFSMQQVSEAFNEIIEVIGELAPDARAKIVKRLRQKGLSDGLVQ</sequence>
<organism evidence="1">
    <name type="scientific">viral metagenome</name>
    <dbReference type="NCBI Taxonomy" id="1070528"/>
    <lineage>
        <taxon>unclassified sequences</taxon>
        <taxon>metagenomes</taxon>
        <taxon>organismal metagenomes</taxon>
    </lineage>
</organism>
<reference evidence="1" key="1">
    <citation type="submission" date="2020-03" db="EMBL/GenBank/DDBJ databases">
        <title>The deep terrestrial virosphere.</title>
        <authorList>
            <person name="Holmfeldt K."/>
            <person name="Nilsson E."/>
            <person name="Simone D."/>
            <person name="Lopez-Fernandez M."/>
            <person name="Wu X."/>
            <person name="de Brujin I."/>
            <person name="Lundin D."/>
            <person name="Andersson A."/>
            <person name="Bertilsson S."/>
            <person name="Dopson M."/>
        </authorList>
    </citation>
    <scope>NUCLEOTIDE SEQUENCE</scope>
    <source>
        <strain evidence="1">TM448B01595</strain>
    </source>
</reference>
<evidence type="ECO:0000313" key="1">
    <source>
        <dbReference type="EMBL" id="QJH99459.1"/>
    </source>
</evidence>
<dbReference type="EMBL" id="MT144790">
    <property type="protein sequence ID" value="QJH99459.1"/>
    <property type="molecule type" value="Genomic_DNA"/>
</dbReference>
<dbReference type="SUPFAM" id="SSF88659">
    <property type="entry name" value="Sigma3 and sigma4 domains of RNA polymerase sigma factors"/>
    <property type="match status" value="1"/>
</dbReference>
<protein>
    <submittedName>
        <fullName evidence="1">Putative sigma-70 region domain containing protein</fullName>
    </submittedName>
</protein>
<proteinExistence type="predicted"/>
<accession>A0A6M3XNQ8</accession>
<dbReference type="InterPro" id="IPR013324">
    <property type="entry name" value="RNA_pol_sigma_r3/r4-like"/>
</dbReference>
<gene>
    <name evidence="1" type="ORF">TM448B01595_0002</name>
</gene>
<name>A0A6M3XNQ8_9ZZZZ</name>
<dbReference type="AlphaFoldDB" id="A0A6M3XNQ8"/>